<dbReference type="PANTHER" id="PTHR13832">
    <property type="entry name" value="PROTEIN PHOSPHATASE 2C"/>
    <property type="match status" value="1"/>
</dbReference>
<evidence type="ECO:0000256" key="6">
    <source>
        <dbReference type="ARBA" id="ARBA00022801"/>
    </source>
</evidence>
<accession>A0AB40CBN2</accession>
<dbReference type="SMART" id="SM00331">
    <property type="entry name" value="PP2C_SIG"/>
    <property type="match status" value="1"/>
</dbReference>
<evidence type="ECO:0000313" key="15">
    <source>
        <dbReference type="RefSeq" id="XP_039136764.1"/>
    </source>
</evidence>
<name>A0AB40CBN2_DIOCR</name>
<evidence type="ECO:0000256" key="8">
    <source>
        <dbReference type="ARBA" id="ARBA00022912"/>
    </source>
</evidence>
<dbReference type="PANTHER" id="PTHR13832:SF165">
    <property type="entry name" value="PROTEIN PHOSPHATASE 2C 49-RELATED"/>
    <property type="match status" value="1"/>
</dbReference>
<proteinExistence type="inferred from homology"/>
<dbReference type="Gene3D" id="3.60.40.10">
    <property type="entry name" value="PPM-type phosphatase domain"/>
    <property type="match status" value="1"/>
</dbReference>
<evidence type="ECO:0000256" key="10">
    <source>
        <dbReference type="ARBA" id="ARBA00047761"/>
    </source>
</evidence>
<dbReference type="InterPro" id="IPR001932">
    <property type="entry name" value="PPM-type_phosphatase-like_dom"/>
</dbReference>
<evidence type="ECO:0000256" key="7">
    <source>
        <dbReference type="ARBA" id="ARBA00022842"/>
    </source>
</evidence>
<dbReference type="FunFam" id="3.60.40.10:FF:000004">
    <property type="entry name" value="Probable protein phosphatase 2C 22"/>
    <property type="match status" value="1"/>
</dbReference>
<dbReference type="Pfam" id="PF00481">
    <property type="entry name" value="PP2C"/>
    <property type="match status" value="1"/>
</dbReference>
<evidence type="ECO:0000256" key="5">
    <source>
        <dbReference type="ARBA" id="ARBA00022723"/>
    </source>
</evidence>
<keyword evidence="5" id="KW-0479">Metal-binding</keyword>
<comment type="similarity">
    <text evidence="3 12">Belongs to the PP2C family.</text>
</comment>
<keyword evidence="9" id="KW-0464">Manganese</keyword>
<dbReference type="GeneID" id="120274078"/>
<dbReference type="InterPro" id="IPR015655">
    <property type="entry name" value="PP2C"/>
</dbReference>
<dbReference type="CDD" id="cd00143">
    <property type="entry name" value="PP2Cc"/>
    <property type="match status" value="1"/>
</dbReference>
<protein>
    <recommendedName>
        <fullName evidence="4">protein-serine/threonine phosphatase</fullName>
        <ecNumber evidence="4">3.1.3.16</ecNumber>
    </recommendedName>
</protein>
<keyword evidence="8 12" id="KW-0904">Protein phosphatase</keyword>
<keyword evidence="6 12" id="KW-0378">Hydrolase</keyword>
<keyword evidence="7" id="KW-0460">Magnesium</keyword>
<comment type="cofactor">
    <cofactor evidence="1">
        <name>Mn(2+)</name>
        <dbReference type="ChEBI" id="CHEBI:29035"/>
    </cofactor>
</comment>
<dbReference type="PROSITE" id="PS01032">
    <property type="entry name" value="PPM_1"/>
    <property type="match status" value="1"/>
</dbReference>
<dbReference type="RefSeq" id="XP_039136764.1">
    <property type="nucleotide sequence ID" value="XM_039280830.1"/>
</dbReference>
<evidence type="ECO:0000256" key="9">
    <source>
        <dbReference type="ARBA" id="ARBA00023211"/>
    </source>
</evidence>
<dbReference type="AlphaFoldDB" id="A0AB40CBN2"/>
<feature type="domain" description="PPM-type phosphatase" evidence="13">
    <location>
        <begin position="75"/>
        <end position="345"/>
    </location>
</feature>
<dbReference type="PROSITE" id="PS51746">
    <property type="entry name" value="PPM_2"/>
    <property type="match status" value="1"/>
</dbReference>
<dbReference type="GO" id="GO:0005737">
    <property type="term" value="C:cytoplasm"/>
    <property type="evidence" value="ECO:0007669"/>
    <property type="project" value="UniProtKB-ARBA"/>
</dbReference>
<dbReference type="SMART" id="SM00332">
    <property type="entry name" value="PP2Cc"/>
    <property type="match status" value="1"/>
</dbReference>
<dbReference type="InterPro" id="IPR036457">
    <property type="entry name" value="PPM-type-like_dom_sf"/>
</dbReference>
<comment type="cofactor">
    <cofactor evidence="2">
        <name>Mg(2+)</name>
        <dbReference type="ChEBI" id="CHEBI:18420"/>
    </cofactor>
</comment>
<keyword evidence="14" id="KW-1185">Reference proteome</keyword>
<dbReference type="GO" id="GO:0046872">
    <property type="term" value="F:metal ion binding"/>
    <property type="evidence" value="ECO:0007669"/>
    <property type="project" value="UniProtKB-KW"/>
</dbReference>
<dbReference type="Proteomes" id="UP001515500">
    <property type="component" value="Chromosome 12"/>
</dbReference>
<sequence length="391" mass="42749">MGAETEVIHQSIQVLDVQYRRTARGIDEIVDVPAAAAAAATTSVESPAFVELDIRASDAIPAISSEPELFVPAIRSGSFADIGPRRYMEDEHIRIDDLSAHLASLLRCPTPSAFYGVFDGHGGPDAAAYIKRHAIKLLFEDADFPQALQADDVFLGEVENSVRKSYLHADLALADDCTINKSSGTTVLTALVFGRLLLVANAGDCRAVLCRKGEVVEMSQDHRPIYDAERHRVEECGGYIDDGYLNGVLSVSRALGDWDLKLPQGSTSPLIAEPEFKQTILTEDDEFLIIGCDGIWDVMSSQQAVSIVRRGLQRHDNPERCARELVMEALRRNTFDNLTVIVVCFSNEQDECSTNQEDGAKQQKAKVNRCSLSTEALCSISSWLEKCGGGN</sequence>
<evidence type="ECO:0000259" key="13">
    <source>
        <dbReference type="PROSITE" id="PS51746"/>
    </source>
</evidence>
<reference evidence="15" key="1">
    <citation type="submission" date="2025-08" db="UniProtKB">
        <authorList>
            <consortium name="RefSeq"/>
        </authorList>
    </citation>
    <scope>IDENTIFICATION</scope>
</reference>
<organism evidence="14 15">
    <name type="scientific">Dioscorea cayennensis subsp. rotundata</name>
    <name type="common">White Guinea yam</name>
    <name type="synonym">Dioscorea rotundata</name>
    <dbReference type="NCBI Taxonomy" id="55577"/>
    <lineage>
        <taxon>Eukaryota</taxon>
        <taxon>Viridiplantae</taxon>
        <taxon>Streptophyta</taxon>
        <taxon>Embryophyta</taxon>
        <taxon>Tracheophyta</taxon>
        <taxon>Spermatophyta</taxon>
        <taxon>Magnoliopsida</taxon>
        <taxon>Liliopsida</taxon>
        <taxon>Dioscoreales</taxon>
        <taxon>Dioscoreaceae</taxon>
        <taxon>Dioscorea</taxon>
    </lineage>
</organism>
<evidence type="ECO:0000256" key="2">
    <source>
        <dbReference type="ARBA" id="ARBA00001946"/>
    </source>
</evidence>
<dbReference type="GO" id="GO:0004722">
    <property type="term" value="F:protein serine/threonine phosphatase activity"/>
    <property type="evidence" value="ECO:0007669"/>
    <property type="project" value="UniProtKB-EC"/>
</dbReference>
<evidence type="ECO:0000256" key="3">
    <source>
        <dbReference type="ARBA" id="ARBA00006702"/>
    </source>
</evidence>
<gene>
    <name evidence="15" type="primary">LOC120274078</name>
</gene>
<evidence type="ECO:0000256" key="4">
    <source>
        <dbReference type="ARBA" id="ARBA00013081"/>
    </source>
</evidence>
<dbReference type="InterPro" id="IPR000222">
    <property type="entry name" value="PP2C_BS"/>
</dbReference>
<dbReference type="GO" id="GO:0005634">
    <property type="term" value="C:nucleus"/>
    <property type="evidence" value="ECO:0007669"/>
    <property type="project" value="UniProtKB-ARBA"/>
</dbReference>
<evidence type="ECO:0000256" key="11">
    <source>
        <dbReference type="ARBA" id="ARBA00048336"/>
    </source>
</evidence>
<evidence type="ECO:0000313" key="14">
    <source>
        <dbReference type="Proteomes" id="UP001515500"/>
    </source>
</evidence>
<comment type="catalytic activity">
    <reaction evidence="10">
        <text>O-phospho-L-seryl-[protein] + H2O = L-seryl-[protein] + phosphate</text>
        <dbReference type="Rhea" id="RHEA:20629"/>
        <dbReference type="Rhea" id="RHEA-COMP:9863"/>
        <dbReference type="Rhea" id="RHEA-COMP:11604"/>
        <dbReference type="ChEBI" id="CHEBI:15377"/>
        <dbReference type="ChEBI" id="CHEBI:29999"/>
        <dbReference type="ChEBI" id="CHEBI:43474"/>
        <dbReference type="ChEBI" id="CHEBI:83421"/>
        <dbReference type="EC" id="3.1.3.16"/>
    </reaction>
</comment>
<dbReference type="EC" id="3.1.3.16" evidence="4"/>
<evidence type="ECO:0000256" key="12">
    <source>
        <dbReference type="RuleBase" id="RU003465"/>
    </source>
</evidence>
<evidence type="ECO:0000256" key="1">
    <source>
        <dbReference type="ARBA" id="ARBA00001936"/>
    </source>
</evidence>
<comment type="catalytic activity">
    <reaction evidence="11">
        <text>O-phospho-L-threonyl-[protein] + H2O = L-threonyl-[protein] + phosphate</text>
        <dbReference type="Rhea" id="RHEA:47004"/>
        <dbReference type="Rhea" id="RHEA-COMP:11060"/>
        <dbReference type="Rhea" id="RHEA-COMP:11605"/>
        <dbReference type="ChEBI" id="CHEBI:15377"/>
        <dbReference type="ChEBI" id="CHEBI:30013"/>
        <dbReference type="ChEBI" id="CHEBI:43474"/>
        <dbReference type="ChEBI" id="CHEBI:61977"/>
        <dbReference type="EC" id="3.1.3.16"/>
    </reaction>
</comment>
<dbReference type="SUPFAM" id="SSF81606">
    <property type="entry name" value="PP2C-like"/>
    <property type="match status" value="1"/>
</dbReference>